<dbReference type="HOGENOM" id="CLU_769466_0_0_1"/>
<dbReference type="OrthoDB" id="10651556at2759"/>
<dbReference type="AlphaFoldDB" id="M2RDQ6"/>
<proteinExistence type="predicted"/>
<name>M2RDQ6_CERS8</name>
<organism evidence="2 3">
    <name type="scientific">Ceriporiopsis subvermispora (strain B)</name>
    <name type="common">White-rot fungus</name>
    <name type="synonym">Gelatoporia subvermispora</name>
    <dbReference type="NCBI Taxonomy" id="914234"/>
    <lineage>
        <taxon>Eukaryota</taxon>
        <taxon>Fungi</taxon>
        <taxon>Dikarya</taxon>
        <taxon>Basidiomycota</taxon>
        <taxon>Agaricomycotina</taxon>
        <taxon>Agaricomycetes</taxon>
        <taxon>Polyporales</taxon>
        <taxon>Gelatoporiaceae</taxon>
        <taxon>Gelatoporia</taxon>
    </lineage>
</organism>
<evidence type="ECO:0000256" key="1">
    <source>
        <dbReference type="SAM" id="MobiDB-lite"/>
    </source>
</evidence>
<dbReference type="EMBL" id="KB445798">
    <property type="protein sequence ID" value="EMD36582.1"/>
    <property type="molecule type" value="Genomic_DNA"/>
</dbReference>
<reference evidence="2 3" key="1">
    <citation type="journal article" date="2012" name="Proc. Natl. Acad. Sci. U.S.A.">
        <title>Comparative genomics of Ceriporiopsis subvermispora and Phanerochaete chrysosporium provide insight into selective ligninolysis.</title>
        <authorList>
            <person name="Fernandez-Fueyo E."/>
            <person name="Ruiz-Duenas F.J."/>
            <person name="Ferreira P."/>
            <person name="Floudas D."/>
            <person name="Hibbett D.S."/>
            <person name="Canessa P."/>
            <person name="Larrondo L.F."/>
            <person name="James T.Y."/>
            <person name="Seelenfreund D."/>
            <person name="Lobos S."/>
            <person name="Polanco R."/>
            <person name="Tello M."/>
            <person name="Honda Y."/>
            <person name="Watanabe T."/>
            <person name="Watanabe T."/>
            <person name="Ryu J.S."/>
            <person name="Kubicek C.P."/>
            <person name="Schmoll M."/>
            <person name="Gaskell J."/>
            <person name="Hammel K.E."/>
            <person name="St John F.J."/>
            <person name="Vanden Wymelenberg A."/>
            <person name="Sabat G."/>
            <person name="Splinter BonDurant S."/>
            <person name="Syed K."/>
            <person name="Yadav J.S."/>
            <person name="Doddapaneni H."/>
            <person name="Subramanian V."/>
            <person name="Lavin J.L."/>
            <person name="Oguiza J.A."/>
            <person name="Perez G."/>
            <person name="Pisabarro A.G."/>
            <person name="Ramirez L."/>
            <person name="Santoyo F."/>
            <person name="Master E."/>
            <person name="Coutinho P.M."/>
            <person name="Henrissat B."/>
            <person name="Lombard V."/>
            <person name="Magnuson J.K."/>
            <person name="Kuees U."/>
            <person name="Hori C."/>
            <person name="Igarashi K."/>
            <person name="Samejima M."/>
            <person name="Held B.W."/>
            <person name="Barry K.W."/>
            <person name="LaButti K.M."/>
            <person name="Lapidus A."/>
            <person name="Lindquist E.A."/>
            <person name="Lucas S.M."/>
            <person name="Riley R."/>
            <person name="Salamov A.A."/>
            <person name="Hoffmeister D."/>
            <person name="Schwenk D."/>
            <person name="Hadar Y."/>
            <person name="Yarden O."/>
            <person name="de Vries R.P."/>
            <person name="Wiebenga A."/>
            <person name="Stenlid J."/>
            <person name="Eastwood D."/>
            <person name="Grigoriev I.V."/>
            <person name="Berka R.M."/>
            <person name="Blanchette R.A."/>
            <person name="Kersten P."/>
            <person name="Martinez A.T."/>
            <person name="Vicuna R."/>
            <person name="Cullen D."/>
        </authorList>
    </citation>
    <scope>NUCLEOTIDE SEQUENCE [LARGE SCALE GENOMIC DNA]</scope>
    <source>
        <strain evidence="2 3">B</strain>
    </source>
</reference>
<sequence>MSSSPSLAALRTADTVTNMRRDLLSPGSRNTRHQLPLAKSTASFKALKESEPSSFSLFRPIIPAKPPARFPKLSLPVSTAAESSALDLFSPVREGNVMSGKPKKEDGCPRQELALGFSEDVLEILAHLEQVAHQVKQLPRPLPRLTPIRLSHMECSSPARIPANYPRPIILEKADGQARSPEIASGHSHRSPNPSNRTAIPVLAFPPPIPQSPKAGSRIHSAPISSVAMVPTTRKRANTLGHPTRTHPSSPAKHIPPASAVERLPSSPPRTKLPRLSMDTPKHASLKGVFRPRQSAPPVPTHTAIELASQAHDCRPSVELALPVSQYAKQASDGAAKGFNAGLRKRSQSLRNLLKPKTTH</sequence>
<feature type="region of interest" description="Disordered" evidence="1">
    <location>
        <begin position="1"/>
        <end position="34"/>
    </location>
</feature>
<evidence type="ECO:0000313" key="3">
    <source>
        <dbReference type="Proteomes" id="UP000016930"/>
    </source>
</evidence>
<feature type="region of interest" description="Disordered" evidence="1">
    <location>
        <begin position="176"/>
        <end position="196"/>
    </location>
</feature>
<feature type="region of interest" description="Disordered" evidence="1">
    <location>
        <begin position="239"/>
        <end position="278"/>
    </location>
</feature>
<gene>
    <name evidence="2" type="ORF">CERSUDRAFT_95868</name>
</gene>
<accession>M2RDQ6</accession>
<evidence type="ECO:0000313" key="2">
    <source>
        <dbReference type="EMBL" id="EMD36582.1"/>
    </source>
</evidence>
<keyword evidence="3" id="KW-1185">Reference proteome</keyword>
<protein>
    <submittedName>
        <fullName evidence="2">Uncharacterized protein</fullName>
    </submittedName>
</protein>
<dbReference type="Proteomes" id="UP000016930">
    <property type="component" value="Unassembled WGS sequence"/>
</dbReference>